<proteinExistence type="predicted"/>
<evidence type="ECO:0008006" key="6">
    <source>
        <dbReference type="Google" id="ProtNLM"/>
    </source>
</evidence>
<protein>
    <recommendedName>
        <fullName evidence="6">Secreted protein</fullName>
    </recommendedName>
</protein>
<dbReference type="Proteomes" id="UP000276864">
    <property type="component" value="Unassembled WGS sequence"/>
</dbReference>
<dbReference type="Proteomes" id="UP000271337">
    <property type="component" value="Unassembled WGS sequence"/>
</dbReference>
<feature type="chain" id="PRO_5044595874" description="Secreted protein" evidence="1">
    <location>
        <begin position="21"/>
        <end position="131"/>
    </location>
</feature>
<dbReference type="EMBL" id="QWIL01000465">
    <property type="protein sequence ID" value="RMY18531.1"/>
    <property type="molecule type" value="Genomic_DNA"/>
</dbReference>
<keyword evidence="1" id="KW-0732">Signal</keyword>
<dbReference type="EMBL" id="QWIM01000432">
    <property type="protein sequence ID" value="RMY34718.1"/>
    <property type="molecule type" value="Genomic_DNA"/>
</dbReference>
<dbReference type="OrthoDB" id="10402911at2759"/>
<comment type="caution">
    <text evidence="3">The sequence shown here is derived from an EMBL/GenBank/DDBJ whole genome shotgun (WGS) entry which is preliminary data.</text>
</comment>
<feature type="signal peptide" evidence="1">
    <location>
        <begin position="1"/>
        <end position="20"/>
    </location>
</feature>
<evidence type="ECO:0000313" key="5">
    <source>
        <dbReference type="Proteomes" id="UP000276864"/>
    </source>
</evidence>
<evidence type="ECO:0000313" key="2">
    <source>
        <dbReference type="EMBL" id="RMY18531.1"/>
    </source>
</evidence>
<accession>A0A3M7B4Z2</accession>
<evidence type="ECO:0000256" key="1">
    <source>
        <dbReference type="SAM" id="SignalP"/>
    </source>
</evidence>
<evidence type="ECO:0000313" key="3">
    <source>
        <dbReference type="EMBL" id="RMY34718.1"/>
    </source>
</evidence>
<gene>
    <name evidence="3" type="ORF">D0866_05076</name>
    <name evidence="2" type="ORF">D0867_05266</name>
</gene>
<sequence>MRISIITIETLLFLAGTVYANDFLTCKDEQYETFVAIGNFCNRENIYVPSDYANKVSNKPARPLHEIANNFKCGDCSPPQLVPMHFCFTQMYEVCANAKDGMNYKHFGNDQCQNFTTWSREDTQNLGMAAI</sequence>
<name>A0A3M7B4Z2_HORWE</name>
<reference evidence="4 5" key="1">
    <citation type="journal article" date="2018" name="BMC Genomics">
        <title>Genomic evidence for intraspecific hybridization in a clonal and extremely halotolerant yeast.</title>
        <authorList>
            <person name="Gostincar C."/>
            <person name="Stajich J.E."/>
            <person name="Zupancic J."/>
            <person name="Zalar P."/>
            <person name="Gunde-Cimerman N."/>
        </authorList>
    </citation>
    <scope>NUCLEOTIDE SEQUENCE [LARGE SCALE GENOMIC DNA]</scope>
    <source>
        <strain evidence="3 5">EXF-6651</strain>
        <strain evidence="2 4">EXF-6669</strain>
    </source>
</reference>
<evidence type="ECO:0000313" key="4">
    <source>
        <dbReference type="Proteomes" id="UP000271337"/>
    </source>
</evidence>
<organism evidence="3 5">
    <name type="scientific">Hortaea werneckii</name>
    <name type="common">Black yeast</name>
    <name type="synonym">Cladosporium werneckii</name>
    <dbReference type="NCBI Taxonomy" id="91943"/>
    <lineage>
        <taxon>Eukaryota</taxon>
        <taxon>Fungi</taxon>
        <taxon>Dikarya</taxon>
        <taxon>Ascomycota</taxon>
        <taxon>Pezizomycotina</taxon>
        <taxon>Dothideomycetes</taxon>
        <taxon>Dothideomycetidae</taxon>
        <taxon>Mycosphaerellales</taxon>
        <taxon>Teratosphaeriaceae</taxon>
        <taxon>Hortaea</taxon>
    </lineage>
</organism>
<dbReference type="AlphaFoldDB" id="A0A3M7B4Z2"/>